<protein>
    <submittedName>
        <fullName evidence="2">Uncharacterized protein</fullName>
    </submittedName>
</protein>
<keyword evidence="3" id="KW-1185">Reference proteome</keyword>
<dbReference type="Proteomes" id="UP001221189">
    <property type="component" value="Unassembled WGS sequence"/>
</dbReference>
<organism evidence="2 3">
    <name type="scientific">Roseateles albus</name>
    <dbReference type="NCBI Taxonomy" id="2987525"/>
    <lineage>
        <taxon>Bacteria</taxon>
        <taxon>Pseudomonadati</taxon>
        <taxon>Pseudomonadota</taxon>
        <taxon>Betaproteobacteria</taxon>
        <taxon>Burkholderiales</taxon>
        <taxon>Sphaerotilaceae</taxon>
        <taxon>Roseateles</taxon>
    </lineage>
</organism>
<dbReference type="EMBL" id="JAQQXT010000007">
    <property type="protein sequence ID" value="MDC8772391.1"/>
    <property type="molecule type" value="Genomic_DNA"/>
</dbReference>
<gene>
    <name evidence="2" type="ORF">PRZ03_12485</name>
</gene>
<proteinExistence type="predicted"/>
<evidence type="ECO:0000256" key="1">
    <source>
        <dbReference type="SAM" id="SignalP"/>
    </source>
</evidence>
<accession>A0ABT5KEN6</accession>
<evidence type="ECO:0000313" key="3">
    <source>
        <dbReference type="Proteomes" id="UP001221189"/>
    </source>
</evidence>
<evidence type="ECO:0000313" key="2">
    <source>
        <dbReference type="EMBL" id="MDC8772391.1"/>
    </source>
</evidence>
<feature type="chain" id="PRO_5045447687" evidence="1">
    <location>
        <begin position="28"/>
        <end position="280"/>
    </location>
</feature>
<name>A0ABT5KEN6_9BURK</name>
<comment type="caution">
    <text evidence="2">The sequence shown here is derived from an EMBL/GenBank/DDBJ whole genome shotgun (WGS) entry which is preliminary data.</text>
</comment>
<sequence>MMKSIRTASFRSLLLCLTLLGSAAVQAQQSQMAPLPDAELARVWGQAMVAISNTSLNGLDFSRLTLNADLKLSANFSNLRLGEYNYAARNGSGADIDISRLQFGRSDLFEAQRTVALSNPFFELVYRPASGAGEREIVGMRLGFEGVSGAFGLVAKNISGSLAIADSQSANVLDSRQDPLGGKRWDGGNCGAAACPFSLAQIGSLQAGDAAGPSRDLFLAVLKSAVQFPAAVAGMAAPDPAQAGIWMNWRDKLSAGNLNAVLPPNLPPVLPPLMTKPGGG</sequence>
<dbReference type="RefSeq" id="WP_273600594.1">
    <property type="nucleotide sequence ID" value="NZ_JAQQXT010000007.1"/>
</dbReference>
<keyword evidence="1" id="KW-0732">Signal</keyword>
<feature type="signal peptide" evidence="1">
    <location>
        <begin position="1"/>
        <end position="27"/>
    </location>
</feature>
<reference evidence="2 3" key="1">
    <citation type="submission" date="2022-10" db="EMBL/GenBank/DDBJ databases">
        <title>Paucibacter sp. hw1 Genome sequencing.</title>
        <authorList>
            <person name="Park S."/>
        </authorList>
    </citation>
    <scope>NUCLEOTIDE SEQUENCE [LARGE SCALE GENOMIC DNA]</scope>
    <source>
        <strain evidence="3">hw1</strain>
    </source>
</reference>